<evidence type="ECO:0000313" key="8">
    <source>
        <dbReference type="EMBL" id="KAD7117854.1"/>
    </source>
</evidence>
<keyword evidence="2" id="KW-0479">Metal-binding</keyword>
<comment type="similarity">
    <text evidence="1">Belongs to the replication factor A protein 1 family.</text>
</comment>
<organism evidence="8 9">
    <name type="scientific">Mikania micrantha</name>
    <name type="common">bitter vine</name>
    <dbReference type="NCBI Taxonomy" id="192012"/>
    <lineage>
        <taxon>Eukaryota</taxon>
        <taxon>Viridiplantae</taxon>
        <taxon>Streptophyta</taxon>
        <taxon>Embryophyta</taxon>
        <taxon>Tracheophyta</taxon>
        <taxon>Spermatophyta</taxon>
        <taxon>Magnoliopsida</taxon>
        <taxon>eudicotyledons</taxon>
        <taxon>Gunneridae</taxon>
        <taxon>Pentapetalae</taxon>
        <taxon>asterids</taxon>
        <taxon>campanulids</taxon>
        <taxon>Asterales</taxon>
        <taxon>Asteraceae</taxon>
        <taxon>Asteroideae</taxon>
        <taxon>Heliantheae alliance</taxon>
        <taxon>Eupatorieae</taxon>
        <taxon>Mikania</taxon>
    </lineage>
</organism>
<dbReference type="InterPro" id="IPR013955">
    <property type="entry name" value="Rep_factor-A_C"/>
</dbReference>
<evidence type="ECO:0008006" key="10">
    <source>
        <dbReference type="Google" id="ProtNLM"/>
    </source>
</evidence>
<protein>
    <recommendedName>
        <fullName evidence="10">Replication factor A C-terminal domain-containing protein</fullName>
    </recommendedName>
</protein>
<dbReference type="SUPFAM" id="SSF50249">
    <property type="entry name" value="Nucleic acid-binding proteins"/>
    <property type="match status" value="2"/>
</dbReference>
<dbReference type="InterPro" id="IPR012340">
    <property type="entry name" value="NA-bd_OB-fold"/>
</dbReference>
<dbReference type="CDD" id="cd04476">
    <property type="entry name" value="RPA1_DBD_C"/>
    <property type="match status" value="1"/>
</dbReference>
<keyword evidence="9" id="KW-1185">Reference proteome</keyword>
<dbReference type="Pfam" id="PF08646">
    <property type="entry name" value="Rep_fac-A_C"/>
    <property type="match status" value="1"/>
</dbReference>
<dbReference type="OrthoDB" id="1750540at2759"/>
<evidence type="ECO:0000259" key="6">
    <source>
        <dbReference type="Pfam" id="PF02721"/>
    </source>
</evidence>
<dbReference type="InterPro" id="IPR047192">
    <property type="entry name" value="Euk_RPA1_DBD_C"/>
</dbReference>
<dbReference type="CDD" id="cd04480">
    <property type="entry name" value="RPA1_DBD_A_like"/>
    <property type="match status" value="1"/>
</dbReference>
<evidence type="ECO:0000259" key="7">
    <source>
        <dbReference type="Pfam" id="PF08646"/>
    </source>
</evidence>
<gene>
    <name evidence="8" type="ORF">E3N88_05122</name>
</gene>
<reference evidence="8 9" key="1">
    <citation type="submission" date="2019-05" db="EMBL/GenBank/DDBJ databases">
        <title>Mikania micrantha, genome provides insights into the molecular mechanism of rapid growth.</title>
        <authorList>
            <person name="Liu B."/>
        </authorList>
    </citation>
    <scope>NUCLEOTIDE SEQUENCE [LARGE SCALE GENOMIC DNA]</scope>
    <source>
        <strain evidence="8">NLD-2019</strain>
        <tissue evidence="8">Leaf</tissue>
    </source>
</reference>
<sequence>MEAIVGAAEITMLNHLDVSVDDYIIKVRIIRKWRQPDRKNPNEDYSIEMILIDEEGNKIQAHVLKKWFFRFEKYLNENDCLLIKRPSLGLNQSKYKFVDNPNKVNFNYQTYVSKCNDFVGQEHGFSFSSFQNVIDNLLPENITIVDDIRKYKKRFTYLFSYYNFYFFKYKPDNISFFGHRLEKKAVDDPLSIQLPFGLSMFCSLQDEFLTNTAFTNIGEICEIIEVKCIVIMGTIKAISKDMCWYYMACDKCNRKVGTKYVTHFKEDGSGDFEDEKLFECNNHKCNVKVVSPVPRFKIQIRVQDITGVVSLTLFDRDVTKLIQKTAREVLDDLKEEDDFGKYPVEINHLLEKKYAFKIEVSEFNLKNNYQVYGILKLTDDSSVIAELDKRFNIIQVKTFTVDNTTPFSKVKRKLLDIYDLEDESSVCDKKSHTSHFEENNLHVASKTPLIIPKIEKF</sequence>
<accession>A0A5N6PWD4</accession>
<keyword evidence="5" id="KW-0238">DNA-binding</keyword>
<dbReference type="GO" id="GO:0003677">
    <property type="term" value="F:DNA binding"/>
    <property type="evidence" value="ECO:0007669"/>
    <property type="project" value="UniProtKB-KW"/>
</dbReference>
<dbReference type="PANTHER" id="PTHR47165:SF4">
    <property type="entry name" value="OS03G0429900 PROTEIN"/>
    <property type="match status" value="1"/>
</dbReference>
<name>A0A5N6PWD4_9ASTR</name>
<dbReference type="Pfam" id="PF02721">
    <property type="entry name" value="DUF223"/>
    <property type="match status" value="1"/>
</dbReference>
<evidence type="ECO:0000256" key="4">
    <source>
        <dbReference type="ARBA" id="ARBA00022833"/>
    </source>
</evidence>
<keyword evidence="3" id="KW-0863">Zinc-finger</keyword>
<dbReference type="InterPro" id="IPR003871">
    <property type="entry name" value="RFA1B/D_OB_1st"/>
</dbReference>
<dbReference type="AlphaFoldDB" id="A0A5N6PWD4"/>
<evidence type="ECO:0000256" key="2">
    <source>
        <dbReference type="ARBA" id="ARBA00022723"/>
    </source>
</evidence>
<evidence type="ECO:0000256" key="3">
    <source>
        <dbReference type="ARBA" id="ARBA00022771"/>
    </source>
</evidence>
<evidence type="ECO:0000256" key="5">
    <source>
        <dbReference type="ARBA" id="ARBA00023125"/>
    </source>
</evidence>
<feature type="domain" description="Replication protein A 70 kDa DNA-binding subunit B/D first OB fold" evidence="6">
    <location>
        <begin position="11"/>
        <end position="115"/>
    </location>
</feature>
<proteinExistence type="inferred from homology"/>
<dbReference type="Proteomes" id="UP000326396">
    <property type="component" value="Linkage Group LG10"/>
</dbReference>
<evidence type="ECO:0000313" key="9">
    <source>
        <dbReference type="Proteomes" id="UP000326396"/>
    </source>
</evidence>
<dbReference type="EMBL" id="SZYD01000002">
    <property type="protein sequence ID" value="KAD7117854.1"/>
    <property type="molecule type" value="Genomic_DNA"/>
</dbReference>
<keyword evidence="4" id="KW-0862">Zinc</keyword>
<dbReference type="GO" id="GO:0008270">
    <property type="term" value="F:zinc ion binding"/>
    <property type="evidence" value="ECO:0007669"/>
    <property type="project" value="UniProtKB-KW"/>
</dbReference>
<evidence type="ECO:0000256" key="1">
    <source>
        <dbReference type="ARBA" id="ARBA00005690"/>
    </source>
</evidence>
<comment type="caution">
    <text evidence="8">The sequence shown here is derived from an EMBL/GenBank/DDBJ whole genome shotgun (WGS) entry which is preliminary data.</text>
</comment>
<dbReference type="PANTHER" id="PTHR47165">
    <property type="entry name" value="OS03G0429900 PROTEIN"/>
    <property type="match status" value="1"/>
</dbReference>
<dbReference type="Gene3D" id="2.40.50.140">
    <property type="entry name" value="Nucleic acid-binding proteins"/>
    <property type="match status" value="2"/>
</dbReference>
<feature type="domain" description="Replication factor A C-terminal" evidence="7">
    <location>
        <begin position="231"/>
        <end position="364"/>
    </location>
</feature>